<dbReference type="GO" id="GO:0045271">
    <property type="term" value="C:respiratory chain complex I"/>
    <property type="evidence" value="ECO:0007669"/>
    <property type="project" value="InterPro"/>
</dbReference>
<evidence type="ECO:0000256" key="4">
    <source>
        <dbReference type="ARBA" id="ARBA00022989"/>
    </source>
</evidence>
<evidence type="ECO:0000313" key="7">
    <source>
        <dbReference type="EMBL" id="KAF2838590.1"/>
    </source>
</evidence>
<dbReference type="AlphaFoldDB" id="A0A9P4VQQ6"/>
<reference evidence="7" key="1">
    <citation type="journal article" date="2020" name="Stud. Mycol.">
        <title>101 Dothideomycetes genomes: a test case for predicting lifestyles and emergence of pathogens.</title>
        <authorList>
            <person name="Haridas S."/>
            <person name="Albert R."/>
            <person name="Binder M."/>
            <person name="Bloem J."/>
            <person name="Labutti K."/>
            <person name="Salamov A."/>
            <person name="Andreopoulos B."/>
            <person name="Baker S."/>
            <person name="Barry K."/>
            <person name="Bills G."/>
            <person name="Bluhm B."/>
            <person name="Cannon C."/>
            <person name="Castanera R."/>
            <person name="Culley D."/>
            <person name="Daum C."/>
            <person name="Ezra D."/>
            <person name="Gonzalez J."/>
            <person name="Henrissat B."/>
            <person name="Kuo A."/>
            <person name="Liang C."/>
            <person name="Lipzen A."/>
            <person name="Lutzoni F."/>
            <person name="Magnuson J."/>
            <person name="Mondo S."/>
            <person name="Nolan M."/>
            <person name="Ohm R."/>
            <person name="Pangilinan J."/>
            <person name="Park H.-J."/>
            <person name="Ramirez L."/>
            <person name="Alfaro M."/>
            <person name="Sun H."/>
            <person name="Tritt A."/>
            <person name="Yoshinaga Y."/>
            <person name="Zwiers L.-H."/>
            <person name="Turgeon B."/>
            <person name="Goodwin S."/>
            <person name="Spatafora J."/>
            <person name="Crous P."/>
            <person name="Grigoriev I."/>
        </authorList>
    </citation>
    <scope>NUCLEOTIDE SEQUENCE</scope>
    <source>
        <strain evidence="7">CBS 101060</strain>
    </source>
</reference>
<evidence type="ECO:0000313" key="8">
    <source>
        <dbReference type="Proteomes" id="UP000799429"/>
    </source>
</evidence>
<dbReference type="Proteomes" id="UP000799429">
    <property type="component" value="Unassembled WGS sequence"/>
</dbReference>
<protein>
    <recommendedName>
        <fullName evidence="9">NADH-ubiquinone oxidoreductase 213 kDa subunit</fullName>
    </recommendedName>
</protein>
<dbReference type="PANTHER" id="PTHR21382">
    <property type="entry name" value="NADH-UBIQUINONE OXIDOREDUCTASE SUBUNIT"/>
    <property type="match status" value="1"/>
</dbReference>
<keyword evidence="2" id="KW-0812">Transmembrane</keyword>
<evidence type="ECO:0000256" key="6">
    <source>
        <dbReference type="ARBA" id="ARBA00023136"/>
    </source>
</evidence>
<evidence type="ECO:0000256" key="1">
    <source>
        <dbReference type="ARBA" id="ARBA00004448"/>
    </source>
</evidence>
<gene>
    <name evidence="7" type="ORF">M501DRAFT_1004358</name>
</gene>
<dbReference type="GO" id="GO:0005743">
    <property type="term" value="C:mitochondrial inner membrane"/>
    <property type="evidence" value="ECO:0007669"/>
    <property type="project" value="UniProtKB-SubCell"/>
</dbReference>
<keyword evidence="4" id="KW-1133">Transmembrane helix</keyword>
<keyword evidence="5" id="KW-0496">Mitochondrion</keyword>
<evidence type="ECO:0000256" key="3">
    <source>
        <dbReference type="ARBA" id="ARBA00022792"/>
    </source>
</evidence>
<sequence length="194" mass="21168">MSSDQEQQKHYKPKDAIKSTIQTTMITATFGGFISAVQNTLTKQNVGAMGIFTRTGGTIGVFAAMGGSYEFAKMAAANLREKDDSWNPAIGGFFGGSMIGFAKGRTFGSVLGYGTALAVILGVFDYTGNSITGYTRDSTVDEVSRKEFLRKNRRRPIEETISELGEGRGIYAPGYRERRAERIKENYGIDVPTQ</sequence>
<name>A0A9P4VQQ6_9PEZI</name>
<keyword evidence="6" id="KW-0472">Membrane</keyword>
<evidence type="ECO:0000256" key="5">
    <source>
        <dbReference type="ARBA" id="ARBA00023128"/>
    </source>
</evidence>
<evidence type="ECO:0008006" key="9">
    <source>
        <dbReference type="Google" id="ProtNLM"/>
    </source>
</evidence>
<keyword evidence="3" id="KW-0999">Mitochondrion inner membrane</keyword>
<dbReference type="OrthoDB" id="1913277at2759"/>
<proteinExistence type="predicted"/>
<dbReference type="PANTHER" id="PTHR21382:SF1">
    <property type="entry name" value="NADH DEHYDROGENASE [UBIQUINONE] 1 ALPHA SUBCOMPLEX SUBUNIT 11"/>
    <property type="match status" value="1"/>
</dbReference>
<organism evidence="7 8">
    <name type="scientific">Patellaria atrata CBS 101060</name>
    <dbReference type="NCBI Taxonomy" id="1346257"/>
    <lineage>
        <taxon>Eukaryota</taxon>
        <taxon>Fungi</taxon>
        <taxon>Dikarya</taxon>
        <taxon>Ascomycota</taxon>
        <taxon>Pezizomycotina</taxon>
        <taxon>Dothideomycetes</taxon>
        <taxon>Dothideomycetes incertae sedis</taxon>
        <taxon>Patellariales</taxon>
        <taxon>Patellariaceae</taxon>
        <taxon>Patellaria</taxon>
    </lineage>
</organism>
<accession>A0A9P4VQQ6</accession>
<keyword evidence="8" id="KW-1185">Reference proteome</keyword>
<dbReference type="InterPro" id="IPR039205">
    <property type="entry name" value="NDUFA11"/>
</dbReference>
<evidence type="ECO:0000256" key="2">
    <source>
        <dbReference type="ARBA" id="ARBA00022692"/>
    </source>
</evidence>
<dbReference type="EMBL" id="MU006096">
    <property type="protein sequence ID" value="KAF2838590.1"/>
    <property type="molecule type" value="Genomic_DNA"/>
</dbReference>
<comment type="caution">
    <text evidence="7">The sequence shown here is derived from an EMBL/GenBank/DDBJ whole genome shotgun (WGS) entry which is preliminary data.</text>
</comment>
<comment type="subcellular location">
    <subcellularLocation>
        <location evidence="1">Mitochondrion inner membrane</location>
        <topology evidence="1">Multi-pass membrane protein</topology>
    </subcellularLocation>
</comment>
<dbReference type="GO" id="GO:0006120">
    <property type="term" value="P:mitochondrial electron transport, NADH to ubiquinone"/>
    <property type="evidence" value="ECO:0007669"/>
    <property type="project" value="InterPro"/>
</dbReference>